<dbReference type="EMBL" id="RQTJ01000001">
    <property type="protein sequence ID" value="RRA97128.1"/>
    <property type="molecule type" value="Genomic_DNA"/>
</dbReference>
<protein>
    <submittedName>
        <fullName evidence="1">Uncharacterized protein</fullName>
    </submittedName>
</protein>
<dbReference type="Proteomes" id="UP000268372">
    <property type="component" value="Unassembled WGS sequence"/>
</dbReference>
<keyword evidence="2" id="KW-1185">Reference proteome</keyword>
<dbReference type="AlphaFoldDB" id="A0A3P1B7T9"/>
<proteinExistence type="predicted"/>
<accession>A0A3P1B7T9</accession>
<reference evidence="1 2" key="1">
    <citation type="submission" date="2018-11" db="EMBL/GenBank/DDBJ databases">
        <title>Flavobacterium sp. nov., YIM 102796 draft genome.</title>
        <authorList>
            <person name="Li G."/>
            <person name="Jiang Y."/>
        </authorList>
    </citation>
    <scope>NUCLEOTIDE SEQUENCE [LARGE SCALE GENOMIC DNA]</scope>
    <source>
        <strain evidence="1 2">YIM 102796</strain>
    </source>
</reference>
<sequence length="195" mass="22851">MKFFITLIALGFYNYIGAQSFTNEITILQNGTTKNVSSENDFITLKKEPFKIQFQSKFHHTKKENFNGLKATIVINEDDLPVIEEGTAINLIPFFEEFSRIPTDDDGFYSALVINEYVHHYLFYENDVNKSVDLLSQKNEVGLLEWTINRFYLEGKEFPVQQMKHNKLTFILLNDFNSNKIIDTDELRIVRINFE</sequence>
<comment type="caution">
    <text evidence="1">The sequence shown here is derived from an EMBL/GenBank/DDBJ whole genome shotgun (WGS) entry which is preliminary data.</text>
</comment>
<dbReference type="RefSeq" id="WP_124898051.1">
    <property type="nucleotide sequence ID" value="NZ_RQTJ01000001.1"/>
</dbReference>
<evidence type="ECO:0000313" key="1">
    <source>
        <dbReference type="EMBL" id="RRA97128.1"/>
    </source>
</evidence>
<organism evidence="1 2">
    <name type="scientific">Paenimyroides viscosum</name>
    <dbReference type="NCBI Taxonomy" id="2488729"/>
    <lineage>
        <taxon>Bacteria</taxon>
        <taxon>Pseudomonadati</taxon>
        <taxon>Bacteroidota</taxon>
        <taxon>Flavobacteriia</taxon>
        <taxon>Flavobacteriales</taxon>
        <taxon>Flavobacteriaceae</taxon>
        <taxon>Paenimyroides</taxon>
    </lineage>
</organism>
<name>A0A3P1B7T9_9FLAO</name>
<gene>
    <name evidence="1" type="ORF">EG242_00960</name>
</gene>
<dbReference type="OrthoDB" id="1110047at2"/>
<evidence type="ECO:0000313" key="2">
    <source>
        <dbReference type="Proteomes" id="UP000268372"/>
    </source>
</evidence>